<evidence type="ECO:0000313" key="4">
    <source>
        <dbReference type="EMBL" id="VAW18279.1"/>
    </source>
</evidence>
<reference evidence="4" key="1">
    <citation type="submission" date="2018-06" db="EMBL/GenBank/DDBJ databases">
        <authorList>
            <person name="Zhirakovskaya E."/>
        </authorList>
    </citation>
    <scope>NUCLEOTIDE SEQUENCE</scope>
</reference>
<protein>
    <submittedName>
        <fullName evidence="4">Anti-sigma factor</fullName>
    </submittedName>
</protein>
<dbReference type="InterPro" id="IPR032508">
    <property type="entry name" value="FecR_C"/>
</dbReference>
<dbReference type="PANTHER" id="PTHR30273:SF2">
    <property type="entry name" value="PROTEIN FECR"/>
    <property type="match status" value="1"/>
</dbReference>
<dbReference type="InterPro" id="IPR012373">
    <property type="entry name" value="Ferrdict_sens_TM"/>
</dbReference>
<gene>
    <name evidence="4" type="ORF">MNBD_BACTEROID01-2667</name>
</gene>
<dbReference type="PIRSF" id="PIRSF018266">
    <property type="entry name" value="FecR"/>
    <property type="match status" value="1"/>
</dbReference>
<keyword evidence="1" id="KW-1133">Transmembrane helix</keyword>
<dbReference type="Gene3D" id="2.60.120.1440">
    <property type="match status" value="1"/>
</dbReference>
<keyword evidence="1" id="KW-0472">Membrane</keyword>
<feature type="domain" description="FecR protein" evidence="2">
    <location>
        <begin position="120"/>
        <end position="215"/>
    </location>
</feature>
<dbReference type="InterPro" id="IPR006860">
    <property type="entry name" value="FecR"/>
</dbReference>
<dbReference type="Pfam" id="PF16344">
    <property type="entry name" value="FecR_C"/>
    <property type="match status" value="1"/>
</dbReference>
<dbReference type="FunFam" id="2.60.120.1440:FF:000001">
    <property type="entry name" value="Putative anti-sigma factor"/>
    <property type="match status" value="1"/>
</dbReference>
<feature type="transmembrane region" description="Helical" evidence="1">
    <location>
        <begin position="89"/>
        <end position="109"/>
    </location>
</feature>
<keyword evidence="1" id="KW-0812">Transmembrane</keyword>
<evidence type="ECO:0000256" key="1">
    <source>
        <dbReference type="SAM" id="Phobius"/>
    </source>
</evidence>
<proteinExistence type="predicted"/>
<sequence length="333" mass="38953">MENKIDHLDIILSKVLSGNASKEEIKALEDWKKSSDKNLKLFQKSLKLWQANHFFIAQGQIDSDFNAINARIIRTLSIHNKRRDFFISMYKAAAILLIPVLIIFSWYYIKDLNKPIQYTEISAPKGQISKCVLADGTEVWLNSGTSIKYSNRFNKKYRDIYLDGEAYFKVKRNQSKPFRVQANTIKVRVHGTSFNVAAYKDLNTIETILEKGSVEIILNRRTRQTIFLKPGERAVYDIQKQRVNIDKVDVQLHTAWRKGKFLFKDADLFMIFKELERIYDVSIQLEDPSIGSIRMRGMFEYNHNIVDALCKIEKTTNLKYQIQGRVVHIRYKK</sequence>
<evidence type="ECO:0000259" key="3">
    <source>
        <dbReference type="Pfam" id="PF16344"/>
    </source>
</evidence>
<name>A0A3B0U1H8_9ZZZZ</name>
<accession>A0A3B0U1H8</accession>
<organism evidence="4">
    <name type="scientific">hydrothermal vent metagenome</name>
    <dbReference type="NCBI Taxonomy" id="652676"/>
    <lineage>
        <taxon>unclassified sequences</taxon>
        <taxon>metagenomes</taxon>
        <taxon>ecological metagenomes</taxon>
    </lineage>
</organism>
<dbReference type="Gene3D" id="3.55.50.30">
    <property type="match status" value="1"/>
</dbReference>
<dbReference type="GO" id="GO:0016989">
    <property type="term" value="F:sigma factor antagonist activity"/>
    <property type="evidence" value="ECO:0007669"/>
    <property type="project" value="TreeGrafter"/>
</dbReference>
<dbReference type="Pfam" id="PF04773">
    <property type="entry name" value="FecR"/>
    <property type="match status" value="1"/>
</dbReference>
<dbReference type="EMBL" id="UOEP01000083">
    <property type="protein sequence ID" value="VAW18279.1"/>
    <property type="molecule type" value="Genomic_DNA"/>
</dbReference>
<evidence type="ECO:0000259" key="2">
    <source>
        <dbReference type="Pfam" id="PF04773"/>
    </source>
</evidence>
<feature type="domain" description="Protein FecR C-terminal" evidence="3">
    <location>
        <begin position="260"/>
        <end position="329"/>
    </location>
</feature>
<dbReference type="AlphaFoldDB" id="A0A3B0U1H8"/>
<dbReference type="PANTHER" id="PTHR30273">
    <property type="entry name" value="PERIPLASMIC SIGNAL SENSOR AND SIGMA FACTOR ACTIVATOR FECR-RELATED"/>
    <property type="match status" value="1"/>
</dbReference>